<evidence type="ECO:0000313" key="3">
    <source>
        <dbReference type="EMBL" id="MDT0275158.1"/>
    </source>
</evidence>
<dbReference type="Gene3D" id="3.10.350.10">
    <property type="entry name" value="LysM domain"/>
    <property type="match status" value="1"/>
</dbReference>
<keyword evidence="4" id="KW-1185">Reference proteome</keyword>
<evidence type="ECO:0008006" key="5">
    <source>
        <dbReference type="Google" id="ProtNLM"/>
    </source>
</evidence>
<protein>
    <recommendedName>
        <fullName evidence="5">LysM domain-containing protein</fullName>
    </recommendedName>
</protein>
<feature type="region of interest" description="Disordered" evidence="1">
    <location>
        <begin position="131"/>
        <end position="172"/>
    </location>
</feature>
<gene>
    <name evidence="3" type="ORF">RM425_04530</name>
</gene>
<evidence type="ECO:0000256" key="2">
    <source>
        <dbReference type="SAM" id="Phobius"/>
    </source>
</evidence>
<accession>A0ABU2K4P0</accession>
<reference evidence="4" key="1">
    <citation type="submission" date="2023-07" db="EMBL/GenBank/DDBJ databases">
        <title>30 novel species of actinomycetes from the DSMZ collection.</title>
        <authorList>
            <person name="Nouioui I."/>
        </authorList>
    </citation>
    <scope>NUCLEOTIDE SEQUENCE [LARGE SCALE GENOMIC DNA]</scope>
    <source>
        <strain evidence="4">DSM 46792</strain>
    </source>
</reference>
<keyword evidence="2" id="KW-1133">Transmembrane helix</keyword>
<feature type="transmembrane region" description="Helical" evidence="2">
    <location>
        <begin position="100"/>
        <end position="125"/>
    </location>
</feature>
<sequence length="253" mass="24690">MSTRRLAGTTTAMAVVAWALALLTPSVAEMTSAVLGAQRTADSAGAEALVVAGAGLLAWGVWGWGAVGLLLTAASALPGALGAAADVLTGVVLPGGARRGAALALGVGLAVSAPMAGTTLLVVAAPAAAADTSPAPVPDRPGASSAPGAVPDWPATSHADAGTGPAPSTVVGSSVVPALPDWPTTPVPGDHVVVHGNCLWDIAAAHLSDRLGRPPTDAEIARDTRAWWTANAAVIGPDPDVLLPGQVLHPPPP</sequence>
<dbReference type="Proteomes" id="UP001183222">
    <property type="component" value="Unassembled WGS sequence"/>
</dbReference>
<keyword evidence="2" id="KW-0812">Transmembrane</keyword>
<feature type="transmembrane region" description="Helical" evidence="2">
    <location>
        <begin position="60"/>
        <end position="88"/>
    </location>
</feature>
<proteinExistence type="predicted"/>
<evidence type="ECO:0000256" key="1">
    <source>
        <dbReference type="SAM" id="MobiDB-lite"/>
    </source>
</evidence>
<keyword evidence="2" id="KW-0472">Membrane</keyword>
<dbReference type="InterPro" id="IPR036779">
    <property type="entry name" value="LysM_dom_sf"/>
</dbReference>
<dbReference type="RefSeq" id="WP_311343968.1">
    <property type="nucleotide sequence ID" value="NZ_JAVREI010000001.1"/>
</dbReference>
<evidence type="ECO:0000313" key="4">
    <source>
        <dbReference type="Proteomes" id="UP001183222"/>
    </source>
</evidence>
<organism evidence="3 4">
    <name type="scientific">Blastococcus goldschmidtiae</name>
    <dbReference type="NCBI Taxonomy" id="3075546"/>
    <lineage>
        <taxon>Bacteria</taxon>
        <taxon>Bacillati</taxon>
        <taxon>Actinomycetota</taxon>
        <taxon>Actinomycetes</taxon>
        <taxon>Geodermatophilales</taxon>
        <taxon>Geodermatophilaceae</taxon>
        <taxon>Blastococcus</taxon>
    </lineage>
</organism>
<comment type="caution">
    <text evidence="3">The sequence shown here is derived from an EMBL/GenBank/DDBJ whole genome shotgun (WGS) entry which is preliminary data.</text>
</comment>
<name>A0ABU2K4P0_9ACTN</name>
<dbReference type="EMBL" id="JAVREI010000001">
    <property type="protein sequence ID" value="MDT0275158.1"/>
    <property type="molecule type" value="Genomic_DNA"/>
</dbReference>